<dbReference type="Proteomes" id="UP000247892">
    <property type="component" value="Unassembled WGS sequence"/>
</dbReference>
<protein>
    <recommendedName>
        <fullName evidence="3">OsmC family protein</fullName>
    </recommendedName>
</protein>
<evidence type="ECO:0000313" key="2">
    <source>
        <dbReference type="Proteomes" id="UP000247892"/>
    </source>
</evidence>
<name>A0A318LR66_9PSEU</name>
<dbReference type="SUPFAM" id="SSF82784">
    <property type="entry name" value="OsmC-like"/>
    <property type="match status" value="1"/>
</dbReference>
<dbReference type="PANTHER" id="PTHR35368:SF1">
    <property type="entry name" value="HYDROPEROXIDE REDUCTASE"/>
    <property type="match status" value="1"/>
</dbReference>
<accession>A0A318LR66</accession>
<comment type="caution">
    <text evidence="1">The sequence shown here is derived from an EMBL/GenBank/DDBJ whole genome shotgun (WGS) entry which is preliminary data.</text>
</comment>
<dbReference type="Gene3D" id="3.30.300.20">
    <property type="match status" value="1"/>
</dbReference>
<dbReference type="InterPro" id="IPR003718">
    <property type="entry name" value="OsmC/Ohr_fam"/>
</dbReference>
<dbReference type="InterPro" id="IPR052924">
    <property type="entry name" value="OsmC/Ohr_hydroprdx_reductase"/>
</dbReference>
<dbReference type="PANTHER" id="PTHR35368">
    <property type="entry name" value="HYDROPEROXIDE REDUCTASE"/>
    <property type="match status" value="1"/>
</dbReference>
<dbReference type="OrthoDB" id="3698084at2"/>
<sequence>MSVVLEEHLAKLAADPASAASEPAVTATAAPGEQRVRVEGSPFAWYADLPRAVGGGNCAPSPTLYLLGALAAGAVAFLRDVLAPQCGVRLDDVTAVARCGQDLRGLAGMAGTEPRLAGLSLDIRLDSPDPEHRLETLRRAWADRCPVYLALSEPVAVTVTWS</sequence>
<dbReference type="InterPro" id="IPR015946">
    <property type="entry name" value="KH_dom-like_a/b"/>
</dbReference>
<reference evidence="1 2" key="1">
    <citation type="submission" date="2016-07" db="EMBL/GenBank/DDBJ databases">
        <title>Draft genome sequence of Prauserella sp. YIM 121212, isolated from alkaline soil.</title>
        <authorList>
            <person name="Ruckert C."/>
            <person name="Albersmeier A."/>
            <person name="Jiang C.-L."/>
            <person name="Jiang Y."/>
            <person name="Kalinowski J."/>
            <person name="Schneider O."/>
            <person name="Winkler A."/>
            <person name="Zotchev S.B."/>
        </authorList>
    </citation>
    <scope>NUCLEOTIDE SEQUENCE [LARGE SCALE GENOMIC DNA]</scope>
    <source>
        <strain evidence="1 2">YIM 121212</strain>
    </source>
</reference>
<dbReference type="InterPro" id="IPR036102">
    <property type="entry name" value="OsmC/Ohrsf"/>
</dbReference>
<organism evidence="1 2">
    <name type="scientific">Prauserella flavalba</name>
    <dbReference type="NCBI Taxonomy" id="1477506"/>
    <lineage>
        <taxon>Bacteria</taxon>
        <taxon>Bacillati</taxon>
        <taxon>Actinomycetota</taxon>
        <taxon>Actinomycetes</taxon>
        <taxon>Pseudonocardiales</taxon>
        <taxon>Pseudonocardiaceae</taxon>
        <taxon>Prauserella</taxon>
    </lineage>
</organism>
<evidence type="ECO:0008006" key="3">
    <source>
        <dbReference type="Google" id="ProtNLM"/>
    </source>
</evidence>
<evidence type="ECO:0000313" key="1">
    <source>
        <dbReference type="EMBL" id="PXY36871.1"/>
    </source>
</evidence>
<keyword evidence="2" id="KW-1185">Reference proteome</keyword>
<proteinExistence type="predicted"/>
<dbReference type="Pfam" id="PF02566">
    <property type="entry name" value="OsmC"/>
    <property type="match status" value="1"/>
</dbReference>
<dbReference type="AlphaFoldDB" id="A0A318LR66"/>
<gene>
    <name evidence="1" type="ORF">BA062_09675</name>
</gene>
<dbReference type="EMBL" id="MASU01000005">
    <property type="protein sequence ID" value="PXY36871.1"/>
    <property type="molecule type" value="Genomic_DNA"/>
</dbReference>